<dbReference type="SUPFAM" id="SSF111369">
    <property type="entry name" value="HlyD-like secretion proteins"/>
    <property type="match status" value="1"/>
</dbReference>
<evidence type="ECO:0000256" key="1">
    <source>
        <dbReference type="SAM" id="MobiDB-lite"/>
    </source>
</evidence>
<feature type="chain" id="PRO_5012885196" evidence="2">
    <location>
        <begin position="21"/>
        <end position="331"/>
    </location>
</feature>
<name>A0A1P8WSC0_9PLAN</name>
<feature type="region of interest" description="Disordered" evidence="1">
    <location>
        <begin position="244"/>
        <end position="270"/>
    </location>
</feature>
<gene>
    <name evidence="3" type="ORF">Fuma_06626</name>
</gene>
<keyword evidence="4" id="KW-1185">Reference proteome</keyword>
<feature type="signal peptide" evidence="2">
    <location>
        <begin position="1"/>
        <end position="20"/>
    </location>
</feature>
<dbReference type="PANTHER" id="PTHR30367">
    <property type="entry name" value="P-HYDROXYBENZOIC ACID EFFLUX PUMP SUBUNIT AAEA-RELATED"/>
    <property type="match status" value="1"/>
</dbReference>
<dbReference type="Proteomes" id="UP000187735">
    <property type="component" value="Chromosome"/>
</dbReference>
<dbReference type="InterPro" id="IPR050393">
    <property type="entry name" value="MFP_Efflux_Pump"/>
</dbReference>
<evidence type="ECO:0000313" key="4">
    <source>
        <dbReference type="Proteomes" id="UP000187735"/>
    </source>
</evidence>
<proteinExistence type="predicted"/>
<dbReference type="Gene3D" id="2.40.30.170">
    <property type="match status" value="1"/>
</dbReference>
<evidence type="ECO:0000313" key="3">
    <source>
        <dbReference type="EMBL" id="APZ96950.1"/>
    </source>
</evidence>
<dbReference type="EMBL" id="CP017641">
    <property type="protein sequence ID" value="APZ96950.1"/>
    <property type="molecule type" value="Genomic_DNA"/>
</dbReference>
<dbReference type="Gene3D" id="2.40.50.100">
    <property type="match status" value="1"/>
</dbReference>
<dbReference type="PANTHER" id="PTHR30367:SF1">
    <property type="entry name" value="MULTIDRUG RESISTANCE PROTEIN MDTN"/>
    <property type="match status" value="1"/>
</dbReference>
<accession>A0A1P8WSC0</accession>
<dbReference type="AlphaFoldDB" id="A0A1P8WSC0"/>
<protein>
    <submittedName>
        <fullName evidence="3">Multidrug resistance protein</fullName>
    </submittedName>
</protein>
<keyword evidence="2" id="KW-0732">Signal</keyword>
<dbReference type="Gene3D" id="1.10.287.470">
    <property type="entry name" value="Helix hairpin bin"/>
    <property type="match status" value="1"/>
</dbReference>
<dbReference type="KEGG" id="fmr:Fuma_06626"/>
<dbReference type="STRING" id="1891926.Fuma_06626"/>
<dbReference type="OrthoDB" id="9806939at2"/>
<reference evidence="3 4" key="1">
    <citation type="journal article" date="2016" name="Front. Microbiol.">
        <title>Fuerstia marisgermanicae gen. nov., sp. nov., an Unusual Member of the Phylum Planctomycetes from the German Wadden Sea.</title>
        <authorList>
            <person name="Kohn T."/>
            <person name="Heuer A."/>
            <person name="Jogler M."/>
            <person name="Vollmers J."/>
            <person name="Boedeker C."/>
            <person name="Bunk B."/>
            <person name="Rast P."/>
            <person name="Borchert D."/>
            <person name="Glockner I."/>
            <person name="Freese H.M."/>
            <person name="Klenk H.P."/>
            <person name="Overmann J."/>
            <person name="Kaster A.K."/>
            <person name="Rohde M."/>
            <person name="Wiegand S."/>
            <person name="Jogler C."/>
        </authorList>
    </citation>
    <scope>NUCLEOTIDE SEQUENCE [LARGE SCALE GENOMIC DNA]</scope>
    <source>
        <strain evidence="3 4">NH11</strain>
    </source>
</reference>
<organism evidence="3 4">
    <name type="scientific">Fuerstiella marisgermanici</name>
    <dbReference type="NCBI Taxonomy" id="1891926"/>
    <lineage>
        <taxon>Bacteria</taxon>
        <taxon>Pseudomonadati</taxon>
        <taxon>Planctomycetota</taxon>
        <taxon>Planctomycetia</taxon>
        <taxon>Planctomycetales</taxon>
        <taxon>Planctomycetaceae</taxon>
        <taxon>Fuerstiella</taxon>
    </lineage>
</organism>
<evidence type="ECO:0000256" key="2">
    <source>
        <dbReference type="SAM" id="SignalP"/>
    </source>
</evidence>
<sequence precursor="true">MKTAILFVAAMLLVPPAVTGQDATGWDSPHAIRPEQQRVEVKDRVEIAADVPGKITELKATARGDTVSKGDIVVRLNSSLVEAQLKEAEAKADSNVLIEYADKSLDAAKFKLQTKQGANKVAKERNIDVPPFSADEIRQLELEVIKGEAELAKSKEDKHFAGLARDTKNVELEQYYIKAEIGGIVTDTHKRAVGSAVRQGDPILTVVNLEEVFVVLTVSPKYESQINIGDKVLVRRVFADSAAQEDNSGGGFLRRKPVAEGSATPTSLPAAQNAQTDVKTFVGEITYIGSSQKNEANLMEIEAVVRNELAGPGKYWLREGANIDAVILPAK</sequence>
<dbReference type="RefSeq" id="WP_145944512.1">
    <property type="nucleotide sequence ID" value="NZ_CP017641.1"/>
</dbReference>